<evidence type="ECO:0000256" key="2">
    <source>
        <dbReference type="ARBA" id="ARBA00023015"/>
    </source>
</evidence>
<evidence type="ECO:0000256" key="4">
    <source>
        <dbReference type="ARBA" id="ARBA00023163"/>
    </source>
</evidence>
<dbReference type="InterPro" id="IPR044810">
    <property type="entry name" value="WRKY_plant"/>
</dbReference>
<dbReference type="SMART" id="SM00774">
    <property type="entry name" value="WRKY"/>
    <property type="match status" value="1"/>
</dbReference>
<dbReference type="AlphaFoldDB" id="A0AA88AJ30"/>
<organism evidence="8 9">
    <name type="scientific">Ficus carica</name>
    <name type="common">Common fig</name>
    <dbReference type="NCBI Taxonomy" id="3494"/>
    <lineage>
        <taxon>Eukaryota</taxon>
        <taxon>Viridiplantae</taxon>
        <taxon>Streptophyta</taxon>
        <taxon>Embryophyta</taxon>
        <taxon>Tracheophyta</taxon>
        <taxon>Spermatophyta</taxon>
        <taxon>Magnoliopsida</taxon>
        <taxon>eudicotyledons</taxon>
        <taxon>Gunneridae</taxon>
        <taxon>Pentapetalae</taxon>
        <taxon>rosids</taxon>
        <taxon>fabids</taxon>
        <taxon>Rosales</taxon>
        <taxon>Moraceae</taxon>
        <taxon>Ficeae</taxon>
        <taxon>Ficus</taxon>
    </lineage>
</organism>
<dbReference type="InterPro" id="IPR036576">
    <property type="entry name" value="WRKY_dom_sf"/>
</dbReference>
<name>A0AA88AJ30_FICCA</name>
<feature type="region of interest" description="Disordered" evidence="6">
    <location>
        <begin position="124"/>
        <end position="146"/>
    </location>
</feature>
<evidence type="ECO:0000313" key="9">
    <source>
        <dbReference type="Proteomes" id="UP001187192"/>
    </source>
</evidence>
<evidence type="ECO:0000256" key="1">
    <source>
        <dbReference type="ARBA" id="ARBA00004123"/>
    </source>
</evidence>
<protein>
    <recommendedName>
        <fullName evidence="7">WRKY domain-containing protein</fullName>
    </recommendedName>
</protein>
<evidence type="ECO:0000313" key="8">
    <source>
        <dbReference type="EMBL" id="GMN41136.1"/>
    </source>
</evidence>
<comment type="subcellular location">
    <subcellularLocation>
        <location evidence="1">Nucleus</location>
    </subcellularLocation>
</comment>
<evidence type="ECO:0000256" key="5">
    <source>
        <dbReference type="ARBA" id="ARBA00023242"/>
    </source>
</evidence>
<dbReference type="PROSITE" id="PS50811">
    <property type="entry name" value="WRKY"/>
    <property type="match status" value="1"/>
</dbReference>
<keyword evidence="5" id="KW-0539">Nucleus</keyword>
<evidence type="ECO:0000256" key="3">
    <source>
        <dbReference type="ARBA" id="ARBA00023125"/>
    </source>
</evidence>
<comment type="caution">
    <text evidence="8">The sequence shown here is derived from an EMBL/GenBank/DDBJ whole genome shotgun (WGS) entry which is preliminary data.</text>
</comment>
<evidence type="ECO:0000259" key="7">
    <source>
        <dbReference type="PROSITE" id="PS50811"/>
    </source>
</evidence>
<keyword evidence="9" id="KW-1185">Reference proteome</keyword>
<proteinExistence type="predicted"/>
<dbReference type="PANTHER" id="PTHR32096:SF146">
    <property type="entry name" value="WRKY TRANSCRIPTION FACTOR 19-RELATED"/>
    <property type="match status" value="1"/>
</dbReference>
<gene>
    <name evidence="8" type="ORF">TIFTF001_010361</name>
</gene>
<reference evidence="8" key="1">
    <citation type="submission" date="2023-07" db="EMBL/GenBank/DDBJ databases">
        <title>draft genome sequence of fig (Ficus carica).</title>
        <authorList>
            <person name="Takahashi T."/>
            <person name="Nishimura K."/>
        </authorList>
    </citation>
    <scope>NUCLEOTIDE SEQUENCE</scope>
</reference>
<dbReference type="SUPFAM" id="SSF118290">
    <property type="entry name" value="WRKY DNA-binding domain"/>
    <property type="match status" value="1"/>
</dbReference>
<accession>A0AA88AJ30</accession>
<dbReference type="Proteomes" id="UP001187192">
    <property type="component" value="Unassembled WGS sequence"/>
</dbReference>
<dbReference type="GO" id="GO:0000976">
    <property type="term" value="F:transcription cis-regulatory region binding"/>
    <property type="evidence" value="ECO:0007669"/>
    <property type="project" value="TreeGrafter"/>
</dbReference>
<dbReference type="PANTHER" id="PTHR32096">
    <property type="entry name" value="WRKY TRANSCRIPTION FACTOR 30-RELATED-RELATED"/>
    <property type="match status" value="1"/>
</dbReference>
<dbReference type="InterPro" id="IPR003657">
    <property type="entry name" value="WRKY_dom"/>
</dbReference>
<keyword evidence="3" id="KW-0238">DNA-binding</keyword>
<evidence type="ECO:0000256" key="6">
    <source>
        <dbReference type="SAM" id="MobiDB-lite"/>
    </source>
</evidence>
<dbReference type="EMBL" id="BTGU01000012">
    <property type="protein sequence ID" value="GMN41136.1"/>
    <property type="molecule type" value="Genomic_DNA"/>
</dbReference>
<dbReference type="GO" id="GO:0005634">
    <property type="term" value="C:nucleus"/>
    <property type="evidence" value="ECO:0007669"/>
    <property type="project" value="UniProtKB-SubCell"/>
</dbReference>
<keyword evidence="4" id="KW-0804">Transcription</keyword>
<dbReference type="Gene3D" id="2.20.25.80">
    <property type="entry name" value="WRKY domain"/>
    <property type="match status" value="1"/>
</dbReference>
<sequence length="356" mass="39124">MEDYGAAITLIRHGCKLAKVLESNLENLAREPSAISSCCDEIIKALGDARDRLRADHDQIMQEMRQPRNVVNDASLHEWLRSNNCYADQAMAMTHQDMSENKMGSAQLLASSIGHLAMDVSVLGNAPSSSSSSSQRPRKRKDDGETRIVQMAAPQIGNTEIPPEDGYTWRKYGQKEIMGSKYPRGYYRCTHQKLYNCAAKKQVQRLDHDPYTFEVMYRGHHTCHMSATAPSMLPSQAVILSQDMTQTLAVSTITSTTTSAEPLMSNITTTSSVPLRSWLSMDFSPPIGHGTGTSSGAGTSSAARYNKDQAVHEFPVVDLADAMFNCGSSSTSNSMDFLFPNSVEDKHDIKGTKKNG</sequence>
<dbReference type="GO" id="GO:0003700">
    <property type="term" value="F:DNA-binding transcription factor activity"/>
    <property type="evidence" value="ECO:0007669"/>
    <property type="project" value="InterPro"/>
</dbReference>
<dbReference type="Pfam" id="PF03106">
    <property type="entry name" value="WRKY"/>
    <property type="match status" value="1"/>
</dbReference>
<keyword evidence="2" id="KW-0805">Transcription regulation</keyword>
<feature type="domain" description="WRKY" evidence="7">
    <location>
        <begin position="164"/>
        <end position="226"/>
    </location>
</feature>